<proteinExistence type="predicted"/>
<dbReference type="EMBL" id="GGEC01080478">
    <property type="protein sequence ID" value="MBX60962.1"/>
    <property type="molecule type" value="Transcribed_RNA"/>
</dbReference>
<evidence type="ECO:0000313" key="1">
    <source>
        <dbReference type="EMBL" id="MBX60962.1"/>
    </source>
</evidence>
<sequence length="24" mass="2661">MAENRDSKRLLAAHKPVIILQVSA</sequence>
<dbReference type="AlphaFoldDB" id="A0A2P2Q1Z1"/>
<name>A0A2P2Q1Z1_RHIMU</name>
<protein>
    <submittedName>
        <fullName evidence="1">Uncharacterized protein</fullName>
    </submittedName>
</protein>
<accession>A0A2P2Q1Z1</accession>
<organism evidence="1">
    <name type="scientific">Rhizophora mucronata</name>
    <name type="common">Asiatic mangrove</name>
    <dbReference type="NCBI Taxonomy" id="61149"/>
    <lineage>
        <taxon>Eukaryota</taxon>
        <taxon>Viridiplantae</taxon>
        <taxon>Streptophyta</taxon>
        <taxon>Embryophyta</taxon>
        <taxon>Tracheophyta</taxon>
        <taxon>Spermatophyta</taxon>
        <taxon>Magnoliopsida</taxon>
        <taxon>eudicotyledons</taxon>
        <taxon>Gunneridae</taxon>
        <taxon>Pentapetalae</taxon>
        <taxon>rosids</taxon>
        <taxon>fabids</taxon>
        <taxon>Malpighiales</taxon>
        <taxon>Rhizophoraceae</taxon>
        <taxon>Rhizophora</taxon>
    </lineage>
</organism>
<reference evidence="1" key="1">
    <citation type="submission" date="2018-02" db="EMBL/GenBank/DDBJ databases">
        <title>Rhizophora mucronata_Transcriptome.</title>
        <authorList>
            <person name="Meera S.P."/>
            <person name="Sreeshan A."/>
            <person name="Augustine A."/>
        </authorList>
    </citation>
    <scope>NUCLEOTIDE SEQUENCE</scope>
    <source>
        <tissue evidence="1">Leaf</tissue>
    </source>
</reference>